<dbReference type="KEGG" id="salj:SMD11_0252"/>
<feature type="region of interest" description="Disordered" evidence="1">
    <location>
        <begin position="140"/>
        <end position="193"/>
    </location>
</feature>
<name>A0A1Z2KV38_9ACTN</name>
<dbReference type="Proteomes" id="UP000195755">
    <property type="component" value="Chromosome"/>
</dbReference>
<dbReference type="AlphaFoldDB" id="A0A1Z2KV38"/>
<dbReference type="EMBL" id="CP021744">
    <property type="protein sequence ID" value="ARZ65918.1"/>
    <property type="molecule type" value="Genomic_DNA"/>
</dbReference>
<reference evidence="2 3" key="1">
    <citation type="submission" date="2017-06" db="EMBL/GenBank/DDBJ databases">
        <title>Streptomyces albireticuli Genome sequencing and assembly.</title>
        <authorList>
            <person name="Wang Y."/>
            <person name="Du B."/>
            <person name="Ding Y."/>
            <person name="Liu H."/>
            <person name="Hou Q."/>
            <person name="Liu K."/>
            <person name="Yao L."/>
            <person name="Wang C."/>
        </authorList>
    </citation>
    <scope>NUCLEOTIDE SEQUENCE [LARGE SCALE GENOMIC DNA]</scope>
    <source>
        <strain evidence="2 3">MDJK11</strain>
    </source>
</reference>
<proteinExistence type="predicted"/>
<evidence type="ECO:0000256" key="1">
    <source>
        <dbReference type="SAM" id="MobiDB-lite"/>
    </source>
</evidence>
<accession>A0A1Z2KV38</accession>
<feature type="compositionally biased region" description="Pro residues" evidence="1">
    <location>
        <begin position="166"/>
        <end position="186"/>
    </location>
</feature>
<sequence length="193" mass="19338">MQGLRGVHRALEEQVARQVPPDLGPVCELSGPELLEAEEREVARLLVLAAVGSYAGGGPPVTGALLAVSSRYQERSFLCTGRSLPRAGELIGLLDAAVAARSPRLLAEVADHLGQGWPGYPDSVFPAALAALAARLDPAGAAGPGSDRDAGATTPGSGTVSAPRLSSPPDPAPLPSPGPGPGPLPCPARGSSP</sequence>
<evidence type="ECO:0000313" key="2">
    <source>
        <dbReference type="EMBL" id="ARZ65918.1"/>
    </source>
</evidence>
<organism evidence="2 3">
    <name type="scientific">Streptomyces albireticuli</name>
    <dbReference type="NCBI Taxonomy" id="1940"/>
    <lineage>
        <taxon>Bacteria</taxon>
        <taxon>Bacillati</taxon>
        <taxon>Actinomycetota</taxon>
        <taxon>Actinomycetes</taxon>
        <taxon>Kitasatosporales</taxon>
        <taxon>Streptomycetaceae</taxon>
        <taxon>Streptomyces</taxon>
    </lineage>
</organism>
<dbReference type="RefSeq" id="WP_087924616.1">
    <property type="nucleotide sequence ID" value="NZ_CP021744.1"/>
</dbReference>
<gene>
    <name evidence="2" type="ORF">SMD11_0252</name>
</gene>
<protein>
    <submittedName>
        <fullName evidence="2">Uncharacterized protein</fullName>
    </submittedName>
</protein>
<evidence type="ECO:0000313" key="3">
    <source>
        <dbReference type="Proteomes" id="UP000195755"/>
    </source>
</evidence>